<gene>
    <name evidence="1" type="ORF">MA16_Dca018309</name>
</gene>
<organism evidence="1 2">
    <name type="scientific">Dendrobium catenatum</name>
    <dbReference type="NCBI Taxonomy" id="906689"/>
    <lineage>
        <taxon>Eukaryota</taxon>
        <taxon>Viridiplantae</taxon>
        <taxon>Streptophyta</taxon>
        <taxon>Embryophyta</taxon>
        <taxon>Tracheophyta</taxon>
        <taxon>Spermatophyta</taxon>
        <taxon>Magnoliopsida</taxon>
        <taxon>Liliopsida</taxon>
        <taxon>Asparagales</taxon>
        <taxon>Orchidaceae</taxon>
        <taxon>Epidendroideae</taxon>
        <taxon>Malaxideae</taxon>
        <taxon>Dendrobiinae</taxon>
        <taxon>Dendrobium</taxon>
    </lineage>
</organism>
<name>A0A2I0WJH7_9ASPA</name>
<accession>A0A2I0WJH7</accession>
<reference evidence="1 2" key="1">
    <citation type="journal article" date="2016" name="Sci. Rep.">
        <title>The Dendrobium catenatum Lindl. genome sequence provides insights into polysaccharide synthase, floral development and adaptive evolution.</title>
        <authorList>
            <person name="Zhang G.Q."/>
            <person name="Xu Q."/>
            <person name="Bian C."/>
            <person name="Tsai W.C."/>
            <person name="Yeh C.M."/>
            <person name="Liu K.W."/>
            <person name="Yoshida K."/>
            <person name="Zhang L.S."/>
            <person name="Chang S.B."/>
            <person name="Chen F."/>
            <person name="Shi Y."/>
            <person name="Su Y.Y."/>
            <person name="Zhang Y.Q."/>
            <person name="Chen L.J."/>
            <person name="Yin Y."/>
            <person name="Lin M."/>
            <person name="Huang H."/>
            <person name="Deng H."/>
            <person name="Wang Z.W."/>
            <person name="Zhu S.L."/>
            <person name="Zhao X."/>
            <person name="Deng C."/>
            <person name="Niu S.C."/>
            <person name="Huang J."/>
            <person name="Wang M."/>
            <person name="Liu G.H."/>
            <person name="Yang H.J."/>
            <person name="Xiao X.J."/>
            <person name="Hsiao Y.Y."/>
            <person name="Wu W.L."/>
            <person name="Chen Y.Y."/>
            <person name="Mitsuda N."/>
            <person name="Ohme-Takagi M."/>
            <person name="Luo Y.B."/>
            <person name="Van de Peer Y."/>
            <person name="Liu Z.J."/>
        </authorList>
    </citation>
    <scope>NUCLEOTIDE SEQUENCE [LARGE SCALE GENOMIC DNA]</scope>
    <source>
        <tissue evidence="1">The whole plant</tissue>
    </source>
</reference>
<keyword evidence="2" id="KW-1185">Reference proteome</keyword>
<proteinExistence type="predicted"/>
<dbReference type="AlphaFoldDB" id="A0A2I0WJH7"/>
<dbReference type="Proteomes" id="UP000233837">
    <property type="component" value="Unassembled WGS sequence"/>
</dbReference>
<reference evidence="1 2" key="2">
    <citation type="journal article" date="2017" name="Nature">
        <title>The Apostasia genome and the evolution of orchids.</title>
        <authorList>
            <person name="Zhang G.Q."/>
            <person name="Liu K.W."/>
            <person name="Li Z."/>
            <person name="Lohaus R."/>
            <person name="Hsiao Y.Y."/>
            <person name="Niu S.C."/>
            <person name="Wang J.Y."/>
            <person name="Lin Y.C."/>
            <person name="Xu Q."/>
            <person name="Chen L.J."/>
            <person name="Yoshida K."/>
            <person name="Fujiwara S."/>
            <person name="Wang Z.W."/>
            <person name="Zhang Y.Q."/>
            <person name="Mitsuda N."/>
            <person name="Wang M."/>
            <person name="Liu G.H."/>
            <person name="Pecoraro L."/>
            <person name="Huang H.X."/>
            <person name="Xiao X.J."/>
            <person name="Lin M."/>
            <person name="Wu X.Y."/>
            <person name="Wu W.L."/>
            <person name="Chen Y.Y."/>
            <person name="Chang S.B."/>
            <person name="Sakamoto S."/>
            <person name="Ohme-Takagi M."/>
            <person name="Yagi M."/>
            <person name="Zeng S.J."/>
            <person name="Shen C.Y."/>
            <person name="Yeh C.M."/>
            <person name="Luo Y.B."/>
            <person name="Tsai W.C."/>
            <person name="Van de Peer Y."/>
            <person name="Liu Z.J."/>
        </authorList>
    </citation>
    <scope>NUCLEOTIDE SEQUENCE [LARGE SCALE GENOMIC DNA]</scope>
    <source>
        <tissue evidence="1">The whole plant</tissue>
    </source>
</reference>
<evidence type="ECO:0000313" key="1">
    <source>
        <dbReference type="EMBL" id="PKU75808.1"/>
    </source>
</evidence>
<sequence length="351" mass="38257">MSESLPVKALFPNTSRLAAHFIPIFLSHIWPLSRHPSLAHPRSPLLSFINVHGTSPMITAFVAGERRPAFQNSIEEYTQLQETHAASGEGSSGGSVEYSEYHIWSQAIGGMQYGRVYDLGSQAQAYEGMTSSTTSSFAASSHESLHSQKIIALQEELEQVEVWEMVAGGTGGVRHTSFESKPYPDYAAAVGLCSGQNRERCWNRSSFIFHELFIHIVNIVTTSTVKVVEGAIGIEDKESPILNLDYVDQVDCDASSPLDGLVFVGPIEKADATIGLDTQHLTFLGTIVDNNIEFPSSTAPISLVANDYSDGYLGITLNVPVVDVSITLISSEELNNQLISKFNLSHLDHLD</sequence>
<evidence type="ECO:0000313" key="2">
    <source>
        <dbReference type="Proteomes" id="UP000233837"/>
    </source>
</evidence>
<protein>
    <submittedName>
        <fullName evidence="1">Uncharacterized protein</fullName>
    </submittedName>
</protein>
<dbReference type="EMBL" id="KZ502568">
    <property type="protein sequence ID" value="PKU75808.1"/>
    <property type="molecule type" value="Genomic_DNA"/>
</dbReference>